<name>A0AAN7QKE6_9COLE</name>
<evidence type="ECO:0000259" key="6">
    <source>
        <dbReference type="Pfam" id="PF13873"/>
    </source>
</evidence>
<proteinExistence type="predicted"/>
<evidence type="ECO:0000256" key="2">
    <source>
        <dbReference type="ARBA" id="ARBA00016807"/>
    </source>
</evidence>
<keyword evidence="8" id="KW-1185">Reference proteome</keyword>
<dbReference type="EMBL" id="JARPUR010000002">
    <property type="protein sequence ID" value="KAK4882243.1"/>
    <property type="molecule type" value="Genomic_DNA"/>
</dbReference>
<gene>
    <name evidence="7" type="ORF">RN001_005562</name>
</gene>
<dbReference type="Proteomes" id="UP001353858">
    <property type="component" value="Unassembled WGS sequence"/>
</dbReference>
<comment type="caution">
    <text evidence="7">The sequence shown here is derived from an EMBL/GenBank/DDBJ whole genome shotgun (WGS) entry which is preliminary data.</text>
</comment>
<keyword evidence="4" id="KW-0804">Transcription</keyword>
<sequence>MNRMDNDLTAVMTEPPQKLCRAANFTNRKKSHLFNIIANKYAKTVEDKKTDRTSIADKTNAWINIEKDFNSTSPHNILRTAESLRKFYENKKKELVDYHFFVDSDSDGNLPVPQYEPEDIILEVNEHDGIEDGSVILTQENNYELATTSSDCATWKMYTRANLQDPVHPSLRSATVNIESNYGVNNVNVTPKADLSKNASRRRPTTSLRTFTSSDVAKQYYILLDRRLMLVDKQIKQIDEEREFKKENHNVTMELLNWK</sequence>
<evidence type="ECO:0000313" key="7">
    <source>
        <dbReference type="EMBL" id="KAK4882243.1"/>
    </source>
</evidence>
<dbReference type="InterPro" id="IPR028002">
    <property type="entry name" value="Myb_DNA-bind_5"/>
</dbReference>
<evidence type="ECO:0000256" key="5">
    <source>
        <dbReference type="ARBA" id="ARBA00025466"/>
    </source>
</evidence>
<comment type="subunit">
    <text evidence="1">Self-associates forming complexes of several hundred monomers.</text>
</comment>
<protein>
    <recommendedName>
        <fullName evidence="2">Regulatory protein zeste</fullName>
    </recommendedName>
</protein>
<keyword evidence="3" id="KW-0805">Transcription regulation</keyword>
<dbReference type="Pfam" id="PF13873">
    <property type="entry name" value="Myb_DNA-bind_5"/>
    <property type="match status" value="1"/>
</dbReference>
<organism evidence="7 8">
    <name type="scientific">Aquatica leii</name>
    <dbReference type="NCBI Taxonomy" id="1421715"/>
    <lineage>
        <taxon>Eukaryota</taxon>
        <taxon>Metazoa</taxon>
        <taxon>Ecdysozoa</taxon>
        <taxon>Arthropoda</taxon>
        <taxon>Hexapoda</taxon>
        <taxon>Insecta</taxon>
        <taxon>Pterygota</taxon>
        <taxon>Neoptera</taxon>
        <taxon>Endopterygota</taxon>
        <taxon>Coleoptera</taxon>
        <taxon>Polyphaga</taxon>
        <taxon>Elateriformia</taxon>
        <taxon>Elateroidea</taxon>
        <taxon>Lampyridae</taxon>
        <taxon>Luciolinae</taxon>
        <taxon>Aquatica</taxon>
    </lineage>
</organism>
<accession>A0AAN7QKE6</accession>
<feature type="domain" description="Myb/SANT-like DNA-binding" evidence="6">
    <location>
        <begin position="21"/>
        <end position="94"/>
    </location>
</feature>
<evidence type="ECO:0000256" key="1">
    <source>
        <dbReference type="ARBA" id="ARBA00011764"/>
    </source>
</evidence>
<reference evidence="8" key="1">
    <citation type="submission" date="2023-01" db="EMBL/GenBank/DDBJ databases">
        <title>Key to firefly adult light organ development and bioluminescence: homeobox transcription factors regulate luciferase expression and transportation to peroxisome.</title>
        <authorList>
            <person name="Fu X."/>
        </authorList>
    </citation>
    <scope>NUCLEOTIDE SEQUENCE [LARGE SCALE GENOMIC DNA]</scope>
</reference>
<comment type="function">
    <text evidence="5">Involved in transvection phenomena (= synapsis-dependent gene expression), where the synaptic pairing of chromosomes carrying genes with which zeste interacts influences the expression of these genes. Zeste binds to DNA and stimulates transcription from a nearby promoter.</text>
</comment>
<dbReference type="AlphaFoldDB" id="A0AAN7QKE6"/>
<evidence type="ECO:0000256" key="3">
    <source>
        <dbReference type="ARBA" id="ARBA00023015"/>
    </source>
</evidence>
<evidence type="ECO:0000256" key="4">
    <source>
        <dbReference type="ARBA" id="ARBA00023163"/>
    </source>
</evidence>
<evidence type="ECO:0000313" key="8">
    <source>
        <dbReference type="Proteomes" id="UP001353858"/>
    </source>
</evidence>